<dbReference type="STRING" id="138074.SYMBAF_80028"/>
<dbReference type="RefSeq" id="WP_040266504.1">
    <property type="nucleotide sequence ID" value="NZ_CAXKXZ010000013.1"/>
</dbReference>
<evidence type="ECO:0000313" key="1">
    <source>
        <dbReference type="EMBL" id="QLH63352.1"/>
    </source>
</evidence>
<sequence>MRKITPGKITKIVLFIIFIVVVARLLYAILVVVPDHPEKKLAPYQNTSKVSRENQDSMP</sequence>
<dbReference type="EMBL" id="CP050855">
    <property type="protein sequence ID" value="QLH63352.1"/>
    <property type="molecule type" value="Genomic_DNA"/>
</dbReference>
<evidence type="ECO:0000313" key="2">
    <source>
        <dbReference type="Proteomes" id="UP000042738"/>
    </source>
</evidence>
<dbReference type="InterPro" id="IPR022576">
    <property type="entry name" value="YfgG"/>
</dbReference>
<organism evidence="1 2">
    <name type="scientific">Serratia symbiotica</name>
    <dbReference type="NCBI Taxonomy" id="138074"/>
    <lineage>
        <taxon>Bacteria</taxon>
        <taxon>Pseudomonadati</taxon>
        <taxon>Pseudomonadota</taxon>
        <taxon>Gammaproteobacteria</taxon>
        <taxon>Enterobacterales</taxon>
        <taxon>Yersiniaceae</taxon>
        <taxon>Serratia</taxon>
    </lineage>
</organism>
<accession>A0A068Z590</accession>
<dbReference type="Pfam" id="PF11119">
    <property type="entry name" value="DUF2633"/>
    <property type="match status" value="1"/>
</dbReference>
<protein>
    <submittedName>
        <fullName evidence="1">DUF2633 family protein</fullName>
    </submittedName>
</protein>
<dbReference type="Proteomes" id="UP000042738">
    <property type="component" value="Chromosome"/>
</dbReference>
<proteinExistence type="predicted"/>
<dbReference type="GeneID" id="93737015"/>
<name>A0A068Z590_9GAMM</name>
<reference evidence="1 2" key="1">
    <citation type="journal article" date="2014" name="Genome Announc.">
        <title>Whole-Genome Sequence of Serratia symbiotica Strain CWBI-2.3T, a Free-Living Symbiont of the Black Bean Aphid Aphis fabae.</title>
        <authorList>
            <person name="Foray V."/>
            <person name="Grigorescu A.S."/>
            <person name="Sabri A."/>
            <person name="Haubruge E."/>
            <person name="Lognay G."/>
            <person name="Francis F."/>
            <person name="Fauconnier M.L."/>
            <person name="Hance T."/>
            <person name="Thonart P."/>
        </authorList>
    </citation>
    <scope>NUCLEOTIDE SEQUENCE [LARGE SCALE GENOMIC DNA]</scope>
    <source>
        <strain evidence="1">CWBI-2.3</strain>
    </source>
</reference>
<gene>
    <name evidence="1" type="ORF">SYMBAF_10965</name>
</gene>
<dbReference type="AlphaFoldDB" id="A0A068Z590"/>